<dbReference type="Proteomes" id="UP000095210">
    <property type="component" value="Chromosome"/>
</dbReference>
<dbReference type="PROSITE" id="PS01124">
    <property type="entry name" value="HTH_ARAC_FAMILY_2"/>
    <property type="match status" value="1"/>
</dbReference>
<dbReference type="InterPro" id="IPR050204">
    <property type="entry name" value="AraC_XylS_family_regulators"/>
</dbReference>
<keyword evidence="1" id="KW-0805">Transcription regulation</keyword>
<dbReference type="SUPFAM" id="SSF46689">
    <property type="entry name" value="Homeodomain-like"/>
    <property type="match status" value="1"/>
</dbReference>
<dbReference type="Gene3D" id="1.10.10.60">
    <property type="entry name" value="Homeodomain-like"/>
    <property type="match status" value="1"/>
</dbReference>
<proteinExistence type="predicted"/>
<evidence type="ECO:0000256" key="3">
    <source>
        <dbReference type="ARBA" id="ARBA00023163"/>
    </source>
</evidence>
<feature type="domain" description="HTH araC/xylS-type" evidence="4">
    <location>
        <begin position="127"/>
        <end position="227"/>
    </location>
</feature>
<dbReference type="InterPro" id="IPR018060">
    <property type="entry name" value="HTH_AraC"/>
</dbReference>
<keyword evidence="2" id="KW-0238">DNA-binding</keyword>
<dbReference type="PANTHER" id="PTHR46796:SF15">
    <property type="entry name" value="BLL1074 PROTEIN"/>
    <property type="match status" value="1"/>
</dbReference>
<evidence type="ECO:0000313" key="6">
    <source>
        <dbReference type="Proteomes" id="UP000095210"/>
    </source>
</evidence>
<dbReference type="AlphaFoldDB" id="A0AAC9HQP3"/>
<evidence type="ECO:0000259" key="4">
    <source>
        <dbReference type="PROSITE" id="PS01124"/>
    </source>
</evidence>
<dbReference type="SMART" id="SM00342">
    <property type="entry name" value="HTH_ARAC"/>
    <property type="match status" value="1"/>
</dbReference>
<dbReference type="RefSeq" id="WP_069849390.1">
    <property type="nucleotide sequence ID" value="NZ_CP014859.1"/>
</dbReference>
<dbReference type="InterPro" id="IPR046532">
    <property type="entry name" value="DUF6597"/>
</dbReference>
<evidence type="ECO:0000256" key="2">
    <source>
        <dbReference type="ARBA" id="ARBA00023125"/>
    </source>
</evidence>
<evidence type="ECO:0000256" key="1">
    <source>
        <dbReference type="ARBA" id="ARBA00023015"/>
    </source>
</evidence>
<keyword evidence="6" id="KW-1185">Reference proteome</keyword>
<dbReference type="PANTHER" id="PTHR46796">
    <property type="entry name" value="HTH-TYPE TRANSCRIPTIONAL ACTIVATOR RHAS-RELATED"/>
    <property type="match status" value="1"/>
</dbReference>
<dbReference type="EMBL" id="CP014859">
    <property type="protein sequence ID" value="AOS63578.1"/>
    <property type="molecule type" value="Genomic_DNA"/>
</dbReference>
<reference evidence="6" key="1">
    <citation type="submission" date="2016-03" db="EMBL/GenBank/DDBJ databases">
        <title>Complete genome sequence of the type strain Actinoalloteichus hymeniacidonis DSM 45092.</title>
        <authorList>
            <person name="Schaffert L."/>
            <person name="Albersmeier A."/>
            <person name="Winkler A."/>
            <person name="Kalinowski J."/>
            <person name="Zotchev S."/>
            <person name="Ruckert C."/>
        </authorList>
    </citation>
    <scope>NUCLEOTIDE SEQUENCE [LARGE SCALE GENOMIC DNA]</scope>
    <source>
        <strain evidence="6">HPA177(T) (DSM 45092(T))</strain>
    </source>
</reference>
<name>A0AAC9HQP3_9PSEU</name>
<organism evidence="5 6">
    <name type="scientific">Actinoalloteichus hymeniacidonis</name>
    <dbReference type="NCBI Taxonomy" id="340345"/>
    <lineage>
        <taxon>Bacteria</taxon>
        <taxon>Bacillati</taxon>
        <taxon>Actinomycetota</taxon>
        <taxon>Actinomycetes</taxon>
        <taxon>Pseudonocardiales</taxon>
        <taxon>Pseudonocardiaceae</taxon>
        <taxon>Actinoalloteichus</taxon>
    </lineage>
</organism>
<gene>
    <name evidence="5" type="ORF">TL08_13820</name>
</gene>
<dbReference type="KEGG" id="ahm:TL08_13820"/>
<dbReference type="Pfam" id="PF12833">
    <property type="entry name" value="HTH_18"/>
    <property type="match status" value="1"/>
</dbReference>
<dbReference type="Pfam" id="PF20240">
    <property type="entry name" value="DUF6597"/>
    <property type="match status" value="1"/>
</dbReference>
<dbReference type="InterPro" id="IPR009057">
    <property type="entry name" value="Homeodomain-like_sf"/>
</dbReference>
<keyword evidence="3" id="KW-0804">Transcription</keyword>
<dbReference type="GO" id="GO:0043565">
    <property type="term" value="F:sequence-specific DNA binding"/>
    <property type="evidence" value="ECO:0007669"/>
    <property type="project" value="InterPro"/>
</dbReference>
<accession>A0AAC9HQP3</accession>
<evidence type="ECO:0000313" key="5">
    <source>
        <dbReference type="EMBL" id="AOS63578.1"/>
    </source>
</evidence>
<dbReference type="GO" id="GO:0003700">
    <property type="term" value="F:DNA-binding transcription factor activity"/>
    <property type="evidence" value="ECO:0007669"/>
    <property type="project" value="InterPro"/>
</dbReference>
<protein>
    <submittedName>
        <fullName evidence="5">DNA binding protein with helix-turn-helix domain</fullName>
    </submittedName>
</protein>
<sequence length="228" mass="25327">MYREQRPPPRLRGLVRCLWQAQEPTARLIIPDGCLDLIVTDDRVFIAGPDTRSWQSALPPNTMITGLRFQPGQATRALGVPADALRDRRVDLAELWGTHGAALTRRLQDDPDALSAIIAHRPIARPDPELREVLARIDAGATPVSSVIAEIALSERQLRRRFTAAVGYGPATYRRISRLHRAIDRARHATTTSLAEIAAEAGYADQAHLNRDCRELTGRTPATLLRRD</sequence>